<evidence type="ECO:0008006" key="10">
    <source>
        <dbReference type="Google" id="ProtNLM"/>
    </source>
</evidence>
<evidence type="ECO:0000313" key="8">
    <source>
        <dbReference type="EnsemblMetazoa" id="GBRI003585-PA"/>
    </source>
</evidence>
<organism evidence="8 9">
    <name type="scientific">Glossina brevipalpis</name>
    <dbReference type="NCBI Taxonomy" id="37001"/>
    <lineage>
        <taxon>Eukaryota</taxon>
        <taxon>Metazoa</taxon>
        <taxon>Ecdysozoa</taxon>
        <taxon>Arthropoda</taxon>
        <taxon>Hexapoda</taxon>
        <taxon>Insecta</taxon>
        <taxon>Pterygota</taxon>
        <taxon>Neoptera</taxon>
        <taxon>Endopterygota</taxon>
        <taxon>Diptera</taxon>
        <taxon>Brachycera</taxon>
        <taxon>Muscomorpha</taxon>
        <taxon>Hippoboscoidea</taxon>
        <taxon>Glossinidae</taxon>
        <taxon>Glossina</taxon>
    </lineage>
</organism>
<dbReference type="Gene3D" id="1.10.510.10">
    <property type="entry name" value="Transferase(Phosphotransferase) domain 1"/>
    <property type="match status" value="1"/>
</dbReference>
<dbReference type="GO" id="GO:0005524">
    <property type="term" value="F:ATP binding"/>
    <property type="evidence" value="ECO:0007669"/>
    <property type="project" value="InterPro"/>
</dbReference>
<dbReference type="Proteomes" id="UP000091820">
    <property type="component" value="Unassembled WGS sequence"/>
</dbReference>
<sequence>MNFYEAKENIQPLATGRNASVLHASLNMESSQELTFKRQELENGIHNYIGQDPLSAWYNYIDWIEQSFPSGGKESGLKQVLAKCLNHFADDERYYQDGRMIKLFIKFMDDINDATVYYQRLFNCGFGSMVADFYISWAYSYELEGNMRRADEIFSQGIACRAQPVEDLKEAHQHFGFAMARRLLYKEDEAIKEETNRQLSERRSALSSLKGFKRKNIVGSVRTGSAVKSATPGTVKTDRPSSSKYNHEQVQIGADENNKPGPVDELKRATDSIQFESVKNVIASIISAARNQENEKEAGPWYKTRVNKKSGKLFQNNVVSNRDFEILDDDLQCSSLFSTKSKFNMNFKYPKTFFAKNKPQKEWMVPVTTEEAPDKGTLPEYKKYMLYPRPNVEFSIEEHMAYNYFKKLNIKNNFTLKRDEFWSNGPTFNVRQYPHFAKQSKPETPNETYVPSKVDNLMFNYDKIYDPITKEEYQFEELYAKKKSLNETIADPIDMEETFCVNNAKTRRKSFFPIRKSIIATAFINAPKELRESAVCDYSNIPGSTQTPVTTAKLNVCPDPSLQKECISKNKSTKSDDSECIQYIESEKSLAAPSENSFKFSPPALPDSKEAKVMPFHIFEDTVAQPIKKSIKCNTERPSEGYLDLDETCSTQTFNILLKPQSVSTPKPVAKTTQRQFGTVLKEAISPTNSKILQHCMENQEQAIVLNPPLEINDGVSPFCKQLSTILEASEQGSNEGTTKSTTSSAENVLELHNASSIKKTEREQSLQKSEIPCKEKLDPNSKEEKMLCKAVSTNTLEIQTISRSSANPFGTCNFAIYEEDAKVEKNAIVNLTRLEEKEPTVGNLSIKVPSLRFQEEKTETATKIFQEDKTETIPDIFVLPQNAIQFQTDANETFSDFFLAPPTPCKFNDENFDIFSNSPLEGEKSKTSNKPDPYQEVSFGFTQTLSKRQQSLNNSNMKKVSDLQSETNKNTQYEEVDAAFYCYETNSKNELKNFSKADVKLIDSSMPDISLIECKPYQQQKNDHIKQNLLKIEKSKENNISYTKVDSFIEASSNTNIKENKSLCSSLRNIHLSKGKEIEDDNEYDNEMSIYYKNTPKTPKILLHLWEEDGSKTPEKNAYIHISSDDTSGQKLINETLISSDVNPFNADLIQAYLEELEFTQRIENRSTCMLMAKIPQLIPKQIIAIHDTRFEVIKFINSGAYGAVYRGKNLNTGQMCALKQERPPKPWEYYICLIIKERMFDEMHPAYMSVDYALIGNNSSILISEFSQYGSLITVCNKIKKSTTKNIDEYVVMLLATELLDIIDHLHAANIIHADIKADNFLLMNTILNKRT</sequence>
<feature type="domain" description="Protein kinase" evidence="6">
    <location>
        <begin position="1192"/>
        <end position="1334"/>
    </location>
</feature>
<keyword evidence="3" id="KW-0995">Kinetochore</keyword>
<dbReference type="GO" id="GO:0032991">
    <property type="term" value="C:protein-containing complex"/>
    <property type="evidence" value="ECO:0007669"/>
    <property type="project" value="UniProtKB-ARBA"/>
</dbReference>
<evidence type="ECO:0000256" key="1">
    <source>
        <dbReference type="ARBA" id="ARBA00004629"/>
    </source>
</evidence>
<dbReference type="PANTHER" id="PTHR14030:SF4">
    <property type="entry name" value="BUB1 KINASE, ISOFORM A-RELATED"/>
    <property type="match status" value="1"/>
</dbReference>
<dbReference type="GO" id="GO:0004672">
    <property type="term" value="F:protein kinase activity"/>
    <property type="evidence" value="ECO:0007669"/>
    <property type="project" value="InterPro"/>
</dbReference>
<feature type="domain" description="BUB1 N-terminal" evidence="7">
    <location>
        <begin position="41"/>
        <end position="200"/>
    </location>
</feature>
<dbReference type="Pfam" id="PF08311">
    <property type="entry name" value="Mad3_BUB1_I"/>
    <property type="match status" value="1"/>
</dbReference>
<feature type="compositionally biased region" description="Basic and acidic residues" evidence="5">
    <location>
        <begin position="236"/>
        <end position="246"/>
    </location>
</feature>
<dbReference type="VEuPathDB" id="VectorBase:GBRI003585"/>
<dbReference type="PROSITE" id="PS50011">
    <property type="entry name" value="PROTEIN_KINASE_DOM"/>
    <property type="match status" value="1"/>
</dbReference>
<evidence type="ECO:0000256" key="2">
    <source>
        <dbReference type="ARBA" id="ARBA00022454"/>
    </source>
</evidence>
<dbReference type="PROSITE" id="PS00108">
    <property type="entry name" value="PROTEIN_KINASE_ST"/>
    <property type="match status" value="1"/>
</dbReference>
<dbReference type="GO" id="GO:0000776">
    <property type="term" value="C:kinetochore"/>
    <property type="evidence" value="ECO:0007669"/>
    <property type="project" value="UniProtKB-KW"/>
</dbReference>
<dbReference type="InterPro" id="IPR013212">
    <property type="entry name" value="Mad3/Bub1_I"/>
</dbReference>
<name>A0A1A9W234_9MUSC</name>
<dbReference type="PANTHER" id="PTHR14030">
    <property type="entry name" value="MITOTIC CHECKPOINT SERINE/THREONINE-PROTEIN KINASE BUB1"/>
    <property type="match status" value="1"/>
</dbReference>
<dbReference type="InterPro" id="IPR008271">
    <property type="entry name" value="Ser/Thr_kinase_AS"/>
</dbReference>
<evidence type="ECO:0000256" key="3">
    <source>
        <dbReference type="ARBA" id="ARBA00022838"/>
    </source>
</evidence>
<dbReference type="GO" id="GO:0051754">
    <property type="term" value="P:meiotic sister chromatid cohesion, centromeric"/>
    <property type="evidence" value="ECO:0007669"/>
    <property type="project" value="TreeGrafter"/>
</dbReference>
<dbReference type="InterPro" id="IPR015661">
    <property type="entry name" value="Bub1/Mad3"/>
</dbReference>
<accession>A0A1A9W234</accession>
<evidence type="ECO:0000256" key="5">
    <source>
        <dbReference type="SAM" id="MobiDB-lite"/>
    </source>
</evidence>
<evidence type="ECO:0000256" key="4">
    <source>
        <dbReference type="ARBA" id="ARBA00023328"/>
    </source>
</evidence>
<dbReference type="GO" id="GO:0007094">
    <property type="term" value="P:mitotic spindle assembly checkpoint signaling"/>
    <property type="evidence" value="ECO:0007669"/>
    <property type="project" value="InterPro"/>
</dbReference>
<dbReference type="GO" id="GO:0005634">
    <property type="term" value="C:nucleus"/>
    <property type="evidence" value="ECO:0007669"/>
    <property type="project" value="TreeGrafter"/>
</dbReference>
<dbReference type="EnsemblMetazoa" id="GBRI003585-RA">
    <property type="protein sequence ID" value="GBRI003585-PA"/>
    <property type="gene ID" value="GBRI003585"/>
</dbReference>
<dbReference type="Pfam" id="PF00069">
    <property type="entry name" value="Pkinase"/>
    <property type="match status" value="1"/>
</dbReference>
<dbReference type="STRING" id="37001.A0A1A9W234"/>
<dbReference type="PROSITE" id="PS51489">
    <property type="entry name" value="BUB1_N"/>
    <property type="match status" value="1"/>
</dbReference>
<protein>
    <recommendedName>
        <fullName evidence="10">BUB1 N-terminal domain-containing protein</fullName>
    </recommendedName>
</protein>
<feature type="compositionally biased region" description="Polar residues" evidence="5">
    <location>
        <begin position="224"/>
        <end position="235"/>
    </location>
</feature>
<proteinExistence type="predicted"/>
<dbReference type="FunFam" id="1.25.40.430:FF:000003">
    <property type="entry name" value="Checkpoint serine/threonine-protein kinase BUB1"/>
    <property type="match status" value="1"/>
</dbReference>
<reference evidence="8" key="2">
    <citation type="submission" date="2020-05" db="UniProtKB">
        <authorList>
            <consortium name="EnsemblMetazoa"/>
        </authorList>
    </citation>
    <scope>IDENTIFICATION</scope>
    <source>
        <strain evidence="8">IAEA</strain>
    </source>
</reference>
<dbReference type="InterPro" id="IPR011009">
    <property type="entry name" value="Kinase-like_dom_sf"/>
</dbReference>
<keyword evidence="4" id="KW-0137">Centromere</keyword>
<feature type="compositionally biased region" description="Basic and acidic residues" evidence="5">
    <location>
        <begin position="759"/>
        <end position="778"/>
    </location>
</feature>
<dbReference type="Gene3D" id="1.25.40.430">
    <property type="match status" value="1"/>
</dbReference>
<evidence type="ECO:0000313" key="9">
    <source>
        <dbReference type="Proteomes" id="UP000091820"/>
    </source>
</evidence>
<feature type="region of interest" description="Disordered" evidence="5">
    <location>
        <begin position="224"/>
        <end position="246"/>
    </location>
</feature>
<keyword evidence="2" id="KW-0158">Chromosome</keyword>
<dbReference type="SUPFAM" id="SSF56112">
    <property type="entry name" value="Protein kinase-like (PK-like)"/>
    <property type="match status" value="1"/>
</dbReference>
<evidence type="ECO:0000259" key="6">
    <source>
        <dbReference type="PROSITE" id="PS50011"/>
    </source>
</evidence>
<evidence type="ECO:0000259" key="7">
    <source>
        <dbReference type="PROSITE" id="PS51489"/>
    </source>
</evidence>
<dbReference type="InterPro" id="IPR000719">
    <property type="entry name" value="Prot_kinase_dom"/>
</dbReference>
<keyword evidence="9" id="KW-1185">Reference proteome</keyword>
<comment type="subcellular location">
    <subcellularLocation>
        <location evidence="1">Chromosome</location>
        <location evidence="1">Centromere</location>
        <location evidence="1">Kinetochore</location>
    </subcellularLocation>
</comment>
<feature type="region of interest" description="Disordered" evidence="5">
    <location>
        <begin position="754"/>
        <end position="778"/>
    </location>
</feature>
<reference evidence="9" key="1">
    <citation type="submission" date="2014-03" db="EMBL/GenBank/DDBJ databases">
        <authorList>
            <person name="Aksoy S."/>
            <person name="Warren W."/>
            <person name="Wilson R.K."/>
        </authorList>
    </citation>
    <scope>NUCLEOTIDE SEQUENCE [LARGE SCALE GENOMIC DNA]</scope>
    <source>
        <strain evidence="9">IAEA</strain>
    </source>
</reference>
<dbReference type="SMART" id="SM00777">
    <property type="entry name" value="Mad3_BUB1_I"/>
    <property type="match status" value="1"/>
</dbReference>